<feature type="compositionally biased region" description="Low complexity" evidence="1">
    <location>
        <begin position="9"/>
        <end position="18"/>
    </location>
</feature>
<dbReference type="AlphaFoldDB" id="A0AAV7SRJ8"/>
<sequence length="94" mass="9718">MGTRYPYCTTTLSPTPTTSREEPVRANAARSAGKAAAAIADRERTMHTCSTDVPGQACHSRRVSCSSAAYLPTGSHRELRAAIGGAAAASSIGH</sequence>
<accession>A0AAV7SRJ8</accession>
<evidence type="ECO:0000313" key="3">
    <source>
        <dbReference type="Proteomes" id="UP001066276"/>
    </source>
</evidence>
<proteinExistence type="predicted"/>
<evidence type="ECO:0000256" key="1">
    <source>
        <dbReference type="SAM" id="MobiDB-lite"/>
    </source>
</evidence>
<dbReference type="EMBL" id="JANPWB010000008">
    <property type="protein sequence ID" value="KAJ1166777.1"/>
    <property type="molecule type" value="Genomic_DNA"/>
</dbReference>
<name>A0AAV7SRJ8_PLEWA</name>
<gene>
    <name evidence="2" type="ORF">NDU88_007173</name>
</gene>
<keyword evidence="3" id="KW-1185">Reference proteome</keyword>
<comment type="caution">
    <text evidence="2">The sequence shown here is derived from an EMBL/GenBank/DDBJ whole genome shotgun (WGS) entry which is preliminary data.</text>
</comment>
<organism evidence="2 3">
    <name type="scientific">Pleurodeles waltl</name>
    <name type="common">Iberian ribbed newt</name>
    <dbReference type="NCBI Taxonomy" id="8319"/>
    <lineage>
        <taxon>Eukaryota</taxon>
        <taxon>Metazoa</taxon>
        <taxon>Chordata</taxon>
        <taxon>Craniata</taxon>
        <taxon>Vertebrata</taxon>
        <taxon>Euteleostomi</taxon>
        <taxon>Amphibia</taxon>
        <taxon>Batrachia</taxon>
        <taxon>Caudata</taxon>
        <taxon>Salamandroidea</taxon>
        <taxon>Salamandridae</taxon>
        <taxon>Pleurodelinae</taxon>
        <taxon>Pleurodeles</taxon>
    </lineage>
</organism>
<feature type="region of interest" description="Disordered" evidence="1">
    <location>
        <begin position="1"/>
        <end position="24"/>
    </location>
</feature>
<protein>
    <submittedName>
        <fullName evidence="2">Uncharacterized protein</fullName>
    </submittedName>
</protein>
<evidence type="ECO:0000313" key="2">
    <source>
        <dbReference type="EMBL" id="KAJ1166777.1"/>
    </source>
</evidence>
<reference evidence="2" key="1">
    <citation type="journal article" date="2022" name="bioRxiv">
        <title>Sequencing and chromosome-scale assembly of the giantPleurodeles waltlgenome.</title>
        <authorList>
            <person name="Brown T."/>
            <person name="Elewa A."/>
            <person name="Iarovenko S."/>
            <person name="Subramanian E."/>
            <person name="Araus A.J."/>
            <person name="Petzold A."/>
            <person name="Susuki M."/>
            <person name="Suzuki K.-i.T."/>
            <person name="Hayashi T."/>
            <person name="Toyoda A."/>
            <person name="Oliveira C."/>
            <person name="Osipova E."/>
            <person name="Leigh N.D."/>
            <person name="Simon A."/>
            <person name="Yun M.H."/>
        </authorList>
    </citation>
    <scope>NUCLEOTIDE SEQUENCE</scope>
    <source>
        <strain evidence="2">20211129_DDA</strain>
        <tissue evidence="2">Liver</tissue>
    </source>
</reference>
<dbReference type="Proteomes" id="UP001066276">
    <property type="component" value="Chromosome 4_2"/>
</dbReference>